<reference evidence="3" key="1">
    <citation type="submission" date="2016-03" db="EMBL/GenBank/DDBJ databases">
        <authorList>
            <person name="Ploux O."/>
        </authorList>
    </citation>
    <scope>NUCLEOTIDE SEQUENCE [LARGE SCALE GENOMIC DNA]</scope>
    <source>
        <strain evidence="3">UK7</strain>
    </source>
</reference>
<dbReference type="Gene3D" id="3.30.428.70">
    <property type="match status" value="1"/>
</dbReference>
<protein>
    <recommendedName>
        <fullName evidence="1">ATP adenylyltransferase C-terminal domain-containing protein</fullName>
    </recommendedName>
</protein>
<organism evidence="2 3">
    <name type="scientific">Rhynchosporium graminicola</name>
    <dbReference type="NCBI Taxonomy" id="2792576"/>
    <lineage>
        <taxon>Eukaryota</taxon>
        <taxon>Fungi</taxon>
        <taxon>Dikarya</taxon>
        <taxon>Ascomycota</taxon>
        <taxon>Pezizomycotina</taxon>
        <taxon>Leotiomycetes</taxon>
        <taxon>Helotiales</taxon>
        <taxon>Ploettnerulaceae</taxon>
        <taxon>Rhynchosporium</taxon>
    </lineage>
</organism>
<evidence type="ECO:0000259" key="1">
    <source>
        <dbReference type="Pfam" id="PF09830"/>
    </source>
</evidence>
<dbReference type="InParanoid" id="A0A1E1LID7"/>
<dbReference type="PANTHER" id="PTHR38420">
    <property type="entry name" value="AP-4-A PHOSPHORYLASE II"/>
    <property type="match status" value="1"/>
</dbReference>
<dbReference type="AlphaFoldDB" id="A0A1E1LID7"/>
<dbReference type="Proteomes" id="UP000178129">
    <property type="component" value="Unassembled WGS sequence"/>
</dbReference>
<evidence type="ECO:0000313" key="2">
    <source>
        <dbReference type="EMBL" id="CZT10291.1"/>
    </source>
</evidence>
<proteinExistence type="predicted"/>
<dbReference type="STRING" id="914237.A0A1E1LID7"/>
<name>A0A1E1LID7_9HELO</name>
<dbReference type="PANTHER" id="PTHR38420:SF1">
    <property type="entry name" value="PUTATIVE (AFU_ORTHOLOGUE AFUA_5G14690)-RELATED"/>
    <property type="match status" value="1"/>
</dbReference>
<evidence type="ECO:0000313" key="3">
    <source>
        <dbReference type="Proteomes" id="UP000178129"/>
    </source>
</evidence>
<dbReference type="GO" id="GO:0009117">
    <property type="term" value="P:nucleotide metabolic process"/>
    <property type="evidence" value="ECO:0007669"/>
    <property type="project" value="InterPro"/>
</dbReference>
<accession>A0A1E1LID7</accession>
<dbReference type="EMBL" id="FJUW01000054">
    <property type="protein sequence ID" value="CZT10291.1"/>
    <property type="molecule type" value="Genomic_DNA"/>
</dbReference>
<dbReference type="InterPro" id="IPR043171">
    <property type="entry name" value="Ap4A_phos1/2-like"/>
</dbReference>
<gene>
    <name evidence="2" type="ORF">RCO7_14058</name>
</gene>
<keyword evidence="3" id="KW-1185">Reference proteome</keyword>
<dbReference type="GO" id="GO:0003877">
    <property type="term" value="F:ATP:ADP adenylyltransferase activity"/>
    <property type="evidence" value="ECO:0007669"/>
    <property type="project" value="InterPro"/>
</dbReference>
<dbReference type="InterPro" id="IPR009163">
    <property type="entry name" value="Ap4A_phos1/2"/>
</dbReference>
<dbReference type="InterPro" id="IPR019200">
    <property type="entry name" value="ATP_adenylylTrfase_C"/>
</dbReference>
<sequence length="285" mass="32538">MEAEKQSFEAQIHGFLQKSEPIHMGLQGVFGSDFWGSLCSYSPFKFIRSNHVSKNMEANHLEARSLRQFDALASSHKSSNKSSKFQFSCAPSFTTEPIQEPDDPGRLSNQHVFADTDPSFVIDFMGPSHKLILKKYYILDHLNRSDFSAAWNVLTRLESRHMVINNCGVEAYKHLQVLLRPDKQDFELFPDALGILDETNEVRKLPFKHAVKKLPSKTDAERLVETYGELKWMLVIPRSCAREGKPSVNEASMADMIWVTKPEDVQVWTDRGPMELLCQFGVVEK</sequence>
<feature type="domain" description="ATP adenylyltransferase C-terminal" evidence="1">
    <location>
        <begin position="231"/>
        <end position="282"/>
    </location>
</feature>
<dbReference type="Pfam" id="PF09830">
    <property type="entry name" value="ATP_transf"/>
    <property type="match status" value="1"/>
</dbReference>
<dbReference type="GO" id="GO:0005524">
    <property type="term" value="F:ATP binding"/>
    <property type="evidence" value="ECO:0007669"/>
    <property type="project" value="InterPro"/>
</dbReference>
<comment type="caution">
    <text evidence="2">The sequence shown here is derived from an EMBL/GenBank/DDBJ whole genome shotgun (WGS) entry which is preliminary data.</text>
</comment>